<dbReference type="AlphaFoldDB" id="A0A381X4R5"/>
<accession>A0A381X4R5</accession>
<evidence type="ECO:0000313" key="2">
    <source>
        <dbReference type="EMBL" id="SVA59542.1"/>
    </source>
</evidence>
<evidence type="ECO:0000256" key="1">
    <source>
        <dbReference type="SAM" id="MobiDB-lite"/>
    </source>
</evidence>
<organism evidence="2">
    <name type="scientific">marine metagenome</name>
    <dbReference type="NCBI Taxonomy" id="408172"/>
    <lineage>
        <taxon>unclassified sequences</taxon>
        <taxon>metagenomes</taxon>
        <taxon>ecological metagenomes</taxon>
    </lineage>
</organism>
<feature type="region of interest" description="Disordered" evidence="1">
    <location>
        <begin position="1"/>
        <end position="29"/>
    </location>
</feature>
<feature type="non-terminal residue" evidence="2">
    <location>
        <position position="637"/>
    </location>
</feature>
<dbReference type="EMBL" id="UINC01013851">
    <property type="protein sequence ID" value="SVA59542.1"/>
    <property type="molecule type" value="Genomic_DNA"/>
</dbReference>
<gene>
    <name evidence="2" type="ORF">METZ01_LOCUS112396</name>
</gene>
<name>A0A381X4R5_9ZZZZ</name>
<feature type="compositionally biased region" description="Basic and acidic residues" evidence="1">
    <location>
        <begin position="1"/>
        <end position="11"/>
    </location>
</feature>
<proteinExistence type="predicted"/>
<feature type="non-terminal residue" evidence="2">
    <location>
        <position position="1"/>
    </location>
</feature>
<sequence>MDANRNRKWDSGDSFEDINQNGKKDFKEKYTDLNNNGKFDPSEKVNNFKFNYNAQVFAEDFIDASNGRYDLGERFEDLNEDGKWTDAESFEDLNGDGLWSLIEKEPVQVETVTIPEEPIVEPTDKPIVETPVETVTMPEEPEVEKIIISDYEPFTDQNGNNIWDAAEPFIDTGNGIYDIGEKFIDSNGNNKRDLILWYMDANRNRKWDSGDSFEDINQNGKKDFKEKYTDLNNNGKFDPSEKVNNFKFNYNAQVFAEDFIDASNGRYDLGERFEDLNEDGKWTDAESFEDLNGDGLWSLIEKEPVQVETVTIPEEPIVEPTDKPIVETPEPEPEVEKIITSEYEKFEVLDEDAVLNQLKEDSEMEVEILEIIPDPIIKVTVPNEETTIYEDVTDAWIPAKYYPLLPRLLNPFPRRTKTLSFKSNHPFWNGYTAGEVVKQVNATKKLNKIKQDDKAGLNLNTIVLYNRWEDKQHNEMVDLQIPAVISIDWYKAEALEENAETQFREKFIKHITKKSKNTNARGKGISIINTQIGDTDVELNINGNISVDGALVFENKDLVTTNLKESKSWDLEIEQTQRFNIDGNIGDRFFVTIKQDSEADFTWENDLTIEYKGDKNDILQKAEAGNINLSLEGMDAV</sequence>
<protein>
    <submittedName>
        <fullName evidence="2">Uncharacterized protein</fullName>
    </submittedName>
</protein>
<reference evidence="2" key="1">
    <citation type="submission" date="2018-05" db="EMBL/GenBank/DDBJ databases">
        <authorList>
            <person name="Lanie J.A."/>
            <person name="Ng W.-L."/>
            <person name="Kazmierczak K.M."/>
            <person name="Andrzejewski T.M."/>
            <person name="Davidsen T.M."/>
            <person name="Wayne K.J."/>
            <person name="Tettelin H."/>
            <person name="Glass J.I."/>
            <person name="Rusch D."/>
            <person name="Podicherti R."/>
            <person name="Tsui H.-C.T."/>
            <person name="Winkler M.E."/>
        </authorList>
    </citation>
    <scope>NUCLEOTIDE SEQUENCE</scope>
</reference>